<gene>
    <name evidence="2" type="ORF">GCM10009754_59690</name>
</gene>
<accession>A0ABP5DBK6</accession>
<dbReference type="Pfam" id="PF04149">
    <property type="entry name" value="DUF397"/>
    <property type="match status" value="1"/>
</dbReference>
<sequence>MSPRDLPSPRWFKSSYSDDTANCVEVAFLPDWRKSSYSNSSANCVEVAFVAAAVGVRDSKAPTSPALVLPALAWQGFVRELSS</sequence>
<organism evidence="2 3">
    <name type="scientific">Amycolatopsis minnesotensis</name>
    <dbReference type="NCBI Taxonomy" id="337894"/>
    <lineage>
        <taxon>Bacteria</taxon>
        <taxon>Bacillati</taxon>
        <taxon>Actinomycetota</taxon>
        <taxon>Actinomycetes</taxon>
        <taxon>Pseudonocardiales</taxon>
        <taxon>Pseudonocardiaceae</taxon>
        <taxon>Amycolatopsis</taxon>
    </lineage>
</organism>
<dbReference type="EMBL" id="BAAANN010000027">
    <property type="protein sequence ID" value="GAA1976127.1"/>
    <property type="molecule type" value="Genomic_DNA"/>
</dbReference>
<proteinExistence type="predicted"/>
<name>A0ABP5DBK6_9PSEU</name>
<feature type="domain" description="DUF397" evidence="1">
    <location>
        <begin position="31"/>
        <end position="81"/>
    </location>
</feature>
<protein>
    <submittedName>
        <fullName evidence="2">DUF397 domain-containing protein</fullName>
    </submittedName>
</protein>
<dbReference type="InterPro" id="IPR007278">
    <property type="entry name" value="DUF397"/>
</dbReference>
<evidence type="ECO:0000259" key="1">
    <source>
        <dbReference type="Pfam" id="PF04149"/>
    </source>
</evidence>
<keyword evidence="3" id="KW-1185">Reference proteome</keyword>
<comment type="caution">
    <text evidence="2">The sequence shown here is derived from an EMBL/GenBank/DDBJ whole genome shotgun (WGS) entry which is preliminary data.</text>
</comment>
<evidence type="ECO:0000313" key="3">
    <source>
        <dbReference type="Proteomes" id="UP001501116"/>
    </source>
</evidence>
<evidence type="ECO:0000313" key="2">
    <source>
        <dbReference type="EMBL" id="GAA1976127.1"/>
    </source>
</evidence>
<dbReference type="Proteomes" id="UP001501116">
    <property type="component" value="Unassembled WGS sequence"/>
</dbReference>
<dbReference type="RefSeq" id="WP_344426196.1">
    <property type="nucleotide sequence ID" value="NZ_BAAANN010000027.1"/>
</dbReference>
<reference evidence="3" key="1">
    <citation type="journal article" date="2019" name="Int. J. Syst. Evol. Microbiol.">
        <title>The Global Catalogue of Microorganisms (GCM) 10K type strain sequencing project: providing services to taxonomists for standard genome sequencing and annotation.</title>
        <authorList>
            <consortium name="The Broad Institute Genomics Platform"/>
            <consortium name="The Broad Institute Genome Sequencing Center for Infectious Disease"/>
            <person name="Wu L."/>
            <person name="Ma J."/>
        </authorList>
    </citation>
    <scope>NUCLEOTIDE SEQUENCE [LARGE SCALE GENOMIC DNA]</scope>
    <source>
        <strain evidence="3">JCM 14545</strain>
    </source>
</reference>